<reference evidence="2 3" key="1">
    <citation type="journal article" date="2014" name="PLoS Genet.">
        <title>Phylogenetically driven sequencing of extremely halophilic archaea reveals strategies for static and dynamic osmo-response.</title>
        <authorList>
            <person name="Becker E.A."/>
            <person name="Seitzer P.M."/>
            <person name="Tritt A."/>
            <person name="Larsen D."/>
            <person name="Krusor M."/>
            <person name="Yao A.I."/>
            <person name="Wu D."/>
            <person name="Madern D."/>
            <person name="Eisen J.A."/>
            <person name="Darling A.E."/>
            <person name="Facciotti M.T."/>
        </authorList>
    </citation>
    <scope>NUCLEOTIDE SEQUENCE [LARGE SCALE GENOMIC DNA]</scope>
    <source>
        <strain evidence="2 3">DSM 14210</strain>
    </source>
</reference>
<sequence length="769" mass="82525">MSDTFFYGFEITDVQVTNPVAGSAAEVTATIQNNLESSSTQTIGFDAQGLGSEAQSLSLTPGSSEDVTVSFATDSDDAESAFDVTVTTDNDEDDTQTINVQDSGANYAVDITQDTYTIADGVDEELTVDIDVTNDGNEDGSAQTLTVGGTSNDDVPDVTVDVPAIDAGNTETVSATLDVSSLETTDSLYEITAANGEVDSVGSDTADIDITEPDDSDLYDFDRNEGTNSGATLYQGQEVLYDVTDIPGSTTDDLRLYRLDTSGDTNELGTSVAALDGDDGRVVIDTENRDEGQYVISTQSTGDAVDTEDPNYDIRLSVIPQDLDAEFDGDTVGDQGDDALVDYEIDSTARNNYNVNIDVDGLDEEDLEQIFDDAFTGDEVLEDTDDYDRYDVASAGASSGDYALHVEDGYITLFGAEGDHELNFTDIDADDYDFNASVVDSTAEDEDSITVEESGDGEVNIEEGSLTQEQGDVIEFNVTADGTASSGTVVVGDEDDFGYQSNVTINDFGDDDQVTLEFNTYTAGLEDETAVSLVDTDDDDDEIDVEYETELNNILSSGDYDISSSASSDFDETLDNSDDVATLFIEERTTENLQLWTASDDTASDVTDADDDEQLGEITSAVEDDLITQTETVAYDDVSVHQLSASGLEGALDYAANAGGYDDDDVAGQLAYLATNNVNNDLNDDTAVQLRIRETRDSAGPNANRRTVDLTATDFDVVEDEANDDYYILLDTSDVTFTDDDGSLDNDEDVDFTVEFTVQDQRLLDPEDD</sequence>
<evidence type="ECO:0000259" key="1">
    <source>
        <dbReference type="Pfam" id="PF25162"/>
    </source>
</evidence>
<protein>
    <recommendedName>
        <fullName evidence="1">DUF7827 domain-containing protein</fullName>
    </recommendedName>
</protein>
<organism evidence="2 3">
    <name type="scientific">Halorubrum tebenquichense DSM 14210</name>
    <dbReference type="NCBI Taxonomy" id="1227485"/>
    <lineage>
        <taxon>Archaea</taxon>
        <taxon>Methanobacteriati</taxon>
        <taxon>Methanobacteriota</taxon>
        <taxon>Stenosarchaea group</taxon>
        <taxon>Halobacteria</taxon>
        <taxon>Halobacteriales</taxon>
        <taxon>Haloferacaceae</taxon>
        <taxon>Halorubrum</taxon>
    </lineage>
</organism>
<gene>
    <name evidence="2" type="ORF">C472_09141</name>
</gene>
<name>M0DRF8_9EURY</name>
<comment type="caution">
    <text evidence="2">The sequence shown here is derived from an EMBL/GenBank/DDBJ whole genome shotgun (WGS) entry which is preliminary data.</text>
</comment>
<dbReference type="InterPro" id="IPR057149">
    <property type="entry name" value="DUF7827"/>
</dbReference>
<dbReference type="AlphaFoldDB" id="M0DRF8"/>
<keyword evidence="3" id="KW-1185">Reference proteome</keyword>
<proteinExistence type="predicted"/>
<feature type="non-terminal residue" evidence="2">
    <location>
        <position position="769"/>
    </location>
</feature>
<dbReference type="EMBL" id="AOJD01000049">
    <property type="protein sequence ID" value="ELZ37272.1"/>
    <property type="molecule type" value="Genomic_DNA"/>
</dbReference>
<dbReference type="Pfam" id="PF25162">
    <property type="entry name" value="DUF7827"/>
    <property type="match status" value="1"/>
</dbReference>
<dbReference type="Proteomes" id="UP000011523">
    <property type="component" value="Unassembled WGS sequence"/>
</dbReference>
<evidence type="ECO:0000313" key="3">
    <source>
        <dbReference type="Proteomes" id="UP000011523"/>
    </source>
</evidence>
<accession>M0DRF8</accession>
<evidence type="ECO:0000313" key="2">
    <source>
        <dbReference type="EMBL" id="ELZ37272.1"/>
    </source>
</evidence>
<feature type="domain" description="DUF7827" evidence="1">
    <location>
        <begin position="451"/>
        <end position="565"/>
    </location>
</feature>